<keyword evidence="13" id="KW-1185">Reference proteome</keyword>
<dbReference type="InterPro" id="IPR008991">
    <property type="entry name" value="Translation_prot_SH3-like_sf"/>
</dbReference>
<dbReference type="InterPro" id="IPR001059">
    <property type="entry name" value="Transl_elong_P/YeiP_cen"/>
</dbReference>
<dbReference type="PIRSF" id="PIRSF005901">
    <property type="entry name" value="EF-P"/>
    <property type="match status" value="1"/>
</dbReference>
<comment type="caution">
    <text evidence="12">The sequence shown here is derived from an EMBL/GenBank/DDBJ whole genome shotgun (WGS) entry which is preliminary data.</text>
</comment>
<name>A0A429XT97_9RICK</name>
<dbReference type="GO" id="GO:0043043">
    <property type="term" value="P:peptide biosynthetic process"/>
    <property type="evidence" value="ECO:0007669"/>
    <property type="project" value="InterPro"/>
</dbReference>
<dbReference type="SUPFAM" id="SSF50104">
    <property type="entry name" value="Translation proteins SH3-like domain"/>
    <property type="match status" value="1"/>
</dbReference>
<dbReference type="GO" id="GO:0003746">
    <property type="term" value="F:translation elongation factor activity"/>
    <property type="evidence" value="ECO:0007669"/>
    <property type="project" value="UniProtKB-UniRule"/>
</dbReference>
<dbReference type="Pfam" id="PF08207">
    <property type="entry name" value="EFP_N"/>
    <property type="match status" value="1"/>
</dbReference>
<protein>
    <recommendedName>
        <fullName evidence="7 8">Elongation factor P</fullName>
        <shortName evidence="7">EF-P</shortName>
    </recommendedName>
</protein>
<dbReference type="InterPro" id="IPR014722">
    <property type="entry name" value="Rib_uL2_dom2"/>
</dbReference>
<comment type="pathway">
    <text evidence="2 7">Protein biosynthesis; polypeptide chain elongation.</text>
</comment>
<dbReference type="Pfam" id="PF09285">
    <property type="entry name" value="Elong-fact-P_C"/>
    <property type="match status" value="1"/>
</dbReference>
<comment type="function">
    <text evidence="7">Involved in peptide bond synthesis. Stimulates efficient translation and peptide-bond synthesis on native or reconstituted 70S ribosomes in vitro. Probably functions indirectly by altering the affinity of the ribosome for aminoacyl-tRNA, thus increasing their reactivity as acceptors for peptidyl transferase.</text>
</comment>
<evidence type="ECO:0000256" key="7">
    <source>
        <dbReference type="HAMAP-Rule" id="MF_00141"/>
    </source>
</evidence>
<organism evidence="12 13">
    <name type="scientific">Candidatus Aquarickettsia rohweri</name>
    <dbReference type="NCBI Taxonomy" id="2602574"/>
    <lineage>
        <taxon>Bacteria</taxon>
        <taxon>Pseudomonadati</taxon>
        <taxon>Pseudomonadota</taxon>
        <taxon>Alphaproteobacteria</taxon>
        <taxon>Rickettsiales</taxon>
        <taxon>Candidatus Midichloriaceae</taxon>
        <taxon>Candidatus Aquarickettsia</taxon>
    </lineage>
</organism>
<dbReference type="UniPathway" id="UPA00345"/>
<evidence type="ECO:0000256" key="8">
    <source>
        <dbReference type="NCBIfam" id="TIGR00038"/>
    </source>
</evidence>
<evidence type="ECO:0000256" key="4">
    <source>
        <dbReference type="ARBA" id="ARBA00022490"/>
    </source>
</evidence>
<dbReference type="OrthoDB" id="9801844at2"/>
<dbReference type="InterPro" id="IPR011768">
    <property type="entry name" value="Transl_elongation_fac_P"/>
</dbReference>
<evidence type="ECO:0000256" key="1">
    <source>
        <dbReference type="ARBA" id="ARBA00004496"/>
    </source>
</evidence>
<keyword evidence="4 7" id="KW-0963">Cytoplasm</keyword>
<dbReference type="HAMAP" id="MF_00141">
    <property type="entry name" value="EF_P"/>
    <property type="match status" value="1"/>
</dbReference>
<dbReference type="FunFam" id="2.40.50.140:FF:000004">
    <property type="entry name" value="Elongation factor P"/>
    <property type="match status" value="1"/>
</dbReference>
<dbReference type="GO" id="GO:0005829">
    <property type="term" value="C:cytosol"/>
    <property type="evidence" value="ECO:0007669"/>
    <property type="project" value="UniProtKB-ARBA"/>
</dbReference>
<dbReference type="CDD" id="cd04470">
    <property type="entry name" value="S1_EF-P_repeat_1"/>
    <property type="match status" value="1"/>
</dbReference>
<dbReference type="NCBIfam" id="TIGR00038">
    <property type="entry name" value="efp"/>
    <property type="match status" value="1"/>
</dbReference>
<evidence type="ECO:0000256" key="6">
    <source>
        <dbReference type="ARBA" id="ARBA00022917"/>
    </source>
</evidence>
<dbReference type="CDD" id="cd05794">
    <property type="entry name" value="S1_EF-P_repeat_2"/>
    <property type="match status" value="1"/>
</dbReference>
<dbReference type="Gene3D" id="2.40.50.140">
    <property type="entry name" value="Nucleic acid-binding proteins"/>
    <property type="match status" value="2"/>
</dbReference>
<evidence type="ECO:0000256" key="5">
    <source>
        <dbReference type="ARBA" id="ARBA00022768"/>
    </source>
</evidence>
<accession>A0A429XT97</accession>
<dbReference type="Proteomes" id="UP000279470">
    <property type="component" value="Unassembled WGS sequence"/>
</dbReference>
<gene>
    <name evidence="7 12" type="primary">efp</name>
    <name evidence="12" type="ORF">EIC27_01240</name>
</gene>
<feature type="domain" description="Elongation factor P C-terminal" evidence="10">
    <location>
        <begin position="130"/>
        <end position="185"/>
    </location>
</feature>
<keyword evidence="6 7" id="KW-0648">Protein biosynthesis</keyword>
<reference evidence="13" key="1">
    <citation type="submission" date="2018-11" db="EMBL/GenBank/DDBJ databases">
        <title>Phylogenetic, genomic, and biogeographic characterization of a novel and ubiquitous marine invertebrate-associated Rickettsiales parasite, Candidatus Marinoinvertebrata rohwerii, gen. nov., sp. nov.</title>
        <authorList>
            <person name="Klinges J.G."/>
            <person name="Rosales S.M."/>
            <person name="Mcminds R."/>
            <person name="Shaver E.C."/>
            <person name="Shantz A."/>
            <person name="Peters E.C."/>
            <person name="Burkepile D.E."/>
            <person name="Silliman B.R."/>
            <person name="Vega Thurber R.L."/>
        </authorList>
    </citation>
    <scope>NUCLEOTIDE SEQUENCE [LARGE SCALE GENOMIC DNA]</scope>
    <source>
        <strain evidence="13">a_cerv_44</strain>
    </source>
</reference>
<dbReference type="NCBIfam" id="NF001810">
    <property type="entry name" value="PRK00529.1"/>
    <property type="match status" value="1"/>
</dbReference>
<dbReference type="InterPro" id="IPR013185">
    <property type="entry name" value="Transl_elong_KOW-like"/>
</dbReference>
<evidence type="ECO:0000313" key="13">
    <source>
        <dbReference type="Proteomes" id="UP000279470"/>
    </source>
</evidence>
<sequence>MKINANDIKIGNVISHDNKFFVVSKTMHTQPGKGGAYIQVEMKEMKTGTKTNHRFRSSEDVEKIRLDQEKYQFLYQEDNFIILMDQETFEQKSIDKSLLGDQLPFIKEGMDITLEMHDNEALLAYLPASAEVTIKECEPVVKGQTSTSSYKPAILENEARIMVPPFINQGDKVVIDIKELKYIERVK</sequence>
<dbReference type="EMBL" id="RXFM01000010">
    <property type="protein sequence ID" value="RST70948.1"/>
    <property type="molecule type" value="Genomic_DNA"/>
</dbReference>
<dbReference type="FunFam" id="2.30.30.30:FF:000003">
    <property type="entry name" value="Elongation factor P"/>
    <property type="match status" value="1"/>
</dbReference>
<dbReference type="RefSeq" id="WP_126044346.1">
    <property type="nucleotide sequence ID" value="NZ_RXFM01000010.1"/>
</dbReference>
<evidence type="ECO:0000256" key="3">
    <source>
        <dbReference type="ARBA" id="ARBA00009479"/>
    </source>
</evidence>
<evidence type="ECO:0000256" key="9">
    <source>
        <dbReference type="RuleBase" id="RU004389"/>
    </source>
</evidence>
<dbReference type="InterPro" id="IPR015365">
    <property type="entry name" value="Elong-fact-P_C"/>
</dbReference>
<comment type="similarity">
    <text evidence="3 7 9">Belongs to the elongation factor P family.</text>
</comment>
<dbReference type="PANTHER" id="PTHR30053">
    <property type="entry name" value="ELONGATION FACTOR P"/>
    <property type="match status" value="1"/>
</dbReference>
<proteinExistence type="inferred from homology"/>
<dbReference type="SMART" id="SM00841">
    <property type="entry name" value="Elong-fact-P_C"/>
    <property type="match status" value="1"/>
</dbReference>
<dbReference type="AlphaFoldDB" id="A0A429XT97"/>
<evidence type="ECO:0000313" key="12">
    <source>
        <dbReference type="EMBL" id="RST70948.1"/>
    </source>
</evidence>
<dbReference type="Pfam" id="PF01132">
    <property type="entry name" value="EFP"/>
    <property type="match status" value="1"/>
</dbReference>
<evidence type="ECO:0000259" key="11">
    <source>
        <dbReference type="SMART" id="SM01185"/>
    </source>
</evidence>
<dbReference type="InterPro" id="IPR012340">
    <property type="entry name" value="NA-bd_OB-fold"/>
</dbReference>
<comment type="subcellular location">
    <subcellularLocation>
        <location evidence="1 7">Cytoplasm</location>
    </subcellularLocation>
</comment>
<dbReference type="SMART" id="SM01185">
    <property type="entry name" value="EFP"/>
    <property type="match status" value="1"/>
</dbReference>
<dbReference type="PANTHER" id="PTHR30053:SF14">
    <property type="entry name" value="TRANSLATION ELONGATION FACTOR KOW-LIKE DOMAIN-CONTAINING PROTEIN"/>
    <property type="match status" value="1"/>
</dbReference>
<dbReference type="SUPFAM" id="SSF50249">
    <property type="entry name" value="Nucleic acid-binding proteins"/>
    <property type="match status" value="2"/>
</dbReference>
<feature type="domain" description="Translation elongation factor P/YeiP central" evidence="11">
    <location>
        <begin position="68"/>
        <end position="122"/>
    </location>
</feature>
<evidence type="ECO:0000259" key="10">
    <source>
        <dbReference type="SMART" id="SM00841"/>
    </source>
</evidence>
<evidence type="ECO:0000256" key="2">
    <source>
        <dbReference type="ARBA" id="ARBA00004815"/>
    </source>
</evidence>
<dbReference type="Gene3D" id="2.30.30.30">
    <property type="match status" value="1"/>
</dbReference>
<dbReference type="InterPro" id="IPR020599">
    <property type="entry name" value="Transl_elong_fac_P/YeiP"/>
</dbReference>
<dbReference type="FunFam" id="2.40.50.140:FF:000009">
    <property type="entry name" value="Elongation factor P"/>
    <property type="match status" value="1"/>
</dbReference>
<keyword evidence="5 7" id="KW-0251">Elongation factor</keyword>